<dbReference type="GO" id="GO:0000175">
    <property type="term" value="F:3'-5'-RNA exonuclease activity"/>
    <property type="evidence" value="ECO:0000318"/>
    <property type="project" value="GO_Central"/>
</dbReference>
<dbReference type="AlphaFoldDB" id="G7L3P2"/>
<dbReference type="eggNOG" id="KOG2206">
    <property type="taxonomic scope" value="Eukaryota"/>
</dbReference>
<dbReference type="GO" id="GO:0071037">
    <property type="term" value="P:nuclear polyadenylation-dependent snRNA catabolic process"/>
    <property type="evidence" value="ECO:0000318"/>
    <property type="project" value="GO_Central"/>
</dbReference>
<dbReference type="PANTHER" id="PTHR12124">
    <property type="entry name" value="POLYMYOSITIS/SCLERODERMA AUTOANTIGEN-RELATED"/>
    <property type="match status" value="1"/>
</dbReference>
<dbReference type="EnsemblPlants" id="AES81026">
    <property type="protein sequence ID" value="AES81026"/>
    <property type="gene ID" value="MTR_7g087760"/>
</dbReference>
<dbReference type="Gene3D" id="3.30.420.10">
    <property type="entry name" value="Ribonuclease H-like superfamily/Ribonuclease H"/>
    <property type="match status" value="1"/>
</dbReference>
<dbReference type="GO" id="GO:0071038">
    <property type="term" value="P:TRAMP-dependent tRNA surveillance pathway"/>
    <property type="evidence" value="ECO:0000318"/>
    <property type="project" value="GO_Central"/>
</dbReference>
<dbReference type="STRING" id="3880.G7L3P2"/>
<accession>G7L3P2</accession>
<dbReference type="GO" id="GO:0005730">
    <property type="term" value="C:nucleolus"/>
    <property type="evidence" value="ECO:0000318"/>
    <property type="project" value="GO_Central"/>
</dbReference>
<dbReference type="GO" id="GO:0071036">
    <property type="term" value="P:nuclear polyadenylation-dependent snoRNA catabolic process"/>
    <property type="evidence" value="ECO:0000318"/>
    <property type="project" value="GO_Central"/>
</dbReference>
<reference evidence="2" key="3">
    <citation type="submission" date="2015-04" db="UniProtKB">
        <authorList>
            <consortium name="EnsemblPlants"/>
        </authorList>
    </citation>
    <scope>IDENTIFICATION</scope>
    <source>
        <strain evidence="2">cv. Jemalong A17</strain>
    </source>
</reference>
<dbReference type="Proteomes" id="UP000002051">
    <property type="component" value="Unassembled WGS sequence"/>
</dbReference>
<reference evidence="1 3" key="1">
    <citation type="journal article" date="2011" name="Nature">
        <title>The Medicago genome provides insight into the evolution of rhizobial symbioses.</title>
        <authorList>
            <person name="Young N.D."/>
            <person name="Debelle F."/>
            <person name="Oldroyd G.E."/>
            <person name="Geurts R."/>
            <person name="Cannon S.B."/>
            <person name="Udvardi M.K."/>
            <person name="Benedito V.A."/>
            <person name="Mayer K.F."/>
            <person name="Gouzy J."/>
            <person name="Schoof H."/>
            <person name="Van de Peer Y."/>
            <person name="Proost S."/>
            <person name="Cook D.R."/>
            <person name="Meyers B.C."/>
            <person name="Spannagl M."/>
            <person name="Cheung F."/>
            <person name="De Mita S."/>
            <person name="Krishnakumar V."/>
            <person name="Gundlach H."/>
            <person name="Zhou S."/>
            <person name="Mudge J."/>
            <person name="Bharti A.K."/>
            <person name="Murray J.D."/>
            <person name="Naoumkina M.A."/>
            <person name="Rosen B."/>
            <person name="Silverstein K.A."/>
            <person name="Tang H."/>
            <person name="Rombauts S."/>
            <person name="Zhao P.X."/>
            <person name="Zhou P."/>
            <person name="Barbe V."/>
            <person name="Bardou P."/>
            <person name="Bechner M."/>
            <person name="Bellec A."/>
            <person name="Berger A."/>
            <person name="Berges H."/>
            <person name="Bidwell S."/>
            <person name="Bisseling T."/>
            <person name="Choisne N."/>
            <person name="Couloux A."/>
            <person name="Denny R."/>
            <person name="Deshpande S."/>
            <person name="Dai X."/>
            <person name="Doyle J.J."/>
            <person name="Dudez A.M."/>
            <person name="Farmer A.D."/>
            <person name="Fouteau S."/>
            <person name="Franken C."/>
            <person name="Gibelin C."/>
            <person name="Gish J."/>
            <person name="Goldstein S."/>
            <person name="Gonzalez A.J."/>
            <person name="Green P.J."/>
            <person name="Hallab A."/>
            <person name="Hartog M."/>
            <person name="Hua A."/>
            <person name="Humphray S.J."/>
            <person name="Jeong D.H."/>
            <person name="Jing Y."/>
            <person name="Jocker A."/>
            <person name="Kenton S.M."/>
            <person name="Kim D.J."/>
            <person name="Klee K."/>
            <person name="Lai H."/>
            <person name="Lang C."/>
            <person name="Lin S."/>
            <person name="Macmil S.L."/>
            <person name="Magdelenat G."/>
            <person name="Matthews L."/>
            <person name="McCorrison J."/>
            <person name="Monaghan E.L."/>
            <person name="Mun J.H."/>
            <person name="Najar F.Z."/>
            <person name="Nicholson C."/>
            <person name="Noirot C."/>
            <person name="O'Bleness M."/>
            <person name="Paule C.R."/>
            <person name="Poulain J."/>
            <person name="Prion F."/>
            <person name="Qin B."/>
            <person name="Qu C."/>
            <person name="Retzel E.F."/>
            <person name="Riddle C."/>
            <person name="Sallet E."/>
            <person name="Samain S."/>
            <person name="Samson N."/>
            <person name="Sanders I."/>
            <person name="Saurat O."/>
            <person name="Scarpelli C."/>
            <person name="Schiex T."/>
            <person name="Segurens B."/>
            <person name="Severin A.J."/>
            <person name="Sherrier D.J."/>
            <person name="Shi R."/>
            <person name="Sims S."/>
            <person name="Singer S.R."/>
            <person name="Sinharoy S."/>
            <person name="Sterck L."/>
            <person name="Viollet A."/>
            <person name="Wang B.B."/>
            <person name="Wang K."/>
            <person name="Wang M."/>
            <person name="Wang X."/>
            <person name="Warfsmann J."/>
            <person name="Weissenbach J."/>
            <person name="White D.D."/>
            <person name="White J.D."/>
            <person name="Wiley G.B."/>
            <person name="Wincker P."/>
            <person name="Xing Y."/>
            <person name="Yang L."/>
            <person name="Yao Z."/>
            <person name="Ying F."/>
            <person name="Zhai J."/>
            <person name="Zhou L."/>
            <person name="Zuber A."/>
            <person name="Denarie J."/>
            <person name="Dixon R.A."/>
            <person name="May G.D."/>
            <person name="Schwartz D.C."/>
            <person name="Rogers J."/>
            <person name="Quetier F."/>
            <person name="Town C.D."/>
            <person name="Roe B.A."/>
        </authorList>
    </citation>
    <scope>NUCLEOTIDE SEQUENCE [LARGE SCALE GENOMIC DNA]</scope>
    <source>
        <strain evidence="1">A17</strain>
        <strain evidence="2 3">cv. Jemalong A17</strain>
    </source>
</reference>
<protein>
    <submittedName>
        <fullName evidence="1 2">Uncharacterized protein</fullName>
    </submittedName>
</protein>
<evidence type="ECO:0000313" key="2">
    <source>
        <dbReference type="EnsemblPlants" id="AES81026"/>
    </source>
</evidence>
<dbReference type="GO" id="GO:0071039">
    <property type="term" value="P:nuclear polyadenylation-dependent CUT catabolic process"/>
    <property type="evidence" value="ECO:0000318"/>
    <property type="project" value="GO_Central"/>
</dbReference>
<evidence type="ECO:0000313" key="3">
    <source>
        <dbReference type="Proteomes" id="UP000002051"/>
    </source>
</evidence>
<dbReference type="InterPro" id="IPR036397">
    <property type="entry name" value="RNaseH_sf"/>
</dbReference>
<dbReference type="GO" id="GO:0071051">
    <property type="term" value="P:poly(A)-dependent snoRNA 3'-end processing"/>
    <property type="evidence" value="ECO:0000318"/>
    <property type="project" value="GO_Central"/>
</dbReference>
<dbReference type="InterPro" id="IPR045092">
    <property type="entry name" value="Rrp6-like"/>
</dbReference>
<dbReference type="GO" id="GO:0003727">
    <property type="term" value="F:single-stranded RNA binding"/>
    <property type="evidence" value="ECO:0000318"/>
    <property type="project" value="GO_Central"/>
</dbReference>
<dbReference type="GO" id="GO:0000467">
    <property type="term" value="P:exonucleolytic trimming to generate mature 3'-end of 5.8S rRNA from tricistronic rRNA transcript (SSU-rRNA, 5.8S rRNA, LSU-rRNA)"/>
    <property type="evidence" value="ECO:0000318"/>
    <property type="project" value="GO_Central"/>
</dbReference>
<dbReference type="PANTHER" id="PTHR12124:SF72">
    <property type="entry name" value="3'-5' EXONUCLEASE"/>
    <property type="match status" value="1"/>
</dbReference>
<sequence length="270" mass="30509">MEQDMEKGEDGFFKKERKGLILWVDDHGSETKKKVSFHVHTLRKLQYHYNLAVDNSNQTFEHVWLEKEKTEDGERFVHPLEYYSVLDFVDKNSIESLVPVKPPPLECTPFKLVEEVKALKELAAKLSLVDEFAVTTNSICTRSLMFWRANVNLIPSCAFVPCAVTLNSPTLDEIMPDNVFISGGSLHLASRFCSVESGSTQNSKRVAEPIQAPLGHQVTVLRPLGLRSRSPVLGIRVCVKNPTSDEIRSDNVFISRFCRVELGLTQNSKM</sequence>
<dbReference type="GO" id="GO:0071044">
    <property type="term" value="P:histone mRNA catabolic process"/>
    <property type="evidence" value="ECO:0000318"/>
    <property type="project" value="GO_Central"/>
</dbReference>
<reference evidence="1 3" key="2">
    <citation type="journal article" date="2014" name="BMC Genomics">
        <title>An improved genome release (version Mt4.0) for the model legume Medicago truncatula.</title>
        <authorList>
            <person name="Tang H."/>
            <person name="Krishnakumar V."/>
            <person name="Bidwell S."/>
            <person name="Rosen B."/>
            <person name="Chan A."/>
            <person name="Zhou S."/>
            <person name="Gentzbittel L."/>
            <person name="Childs K.L."/>
            <person name="Yandell M."/>
            <person name="Gundlach H."/>
            <person name="Mayer K.F."/>
            <person name="Schwartz D.C."/>
            <person name="Town C.D."/>
        </authorList>
    </citation>
    <scope>GENOME REANNOTATION</scope>
    <source>
        <strain evidence="2 3">cv. Jemalong A17</strain>
    </source>
</reference>
<dbReference type="EMBL" id="CM001223">
    <property type="protein sequence ID" value="AES81026.2"/>
    <property type="molecule type" value="Genomic_DNA"/>
</dbReference>
<dbReference type="HOGENOM" id="CLU_1031948_0_0_1"/>
<name>G7L3P2_MEDTR</name>
<dbReference type="GO" id="GO:0000176">
    <property type="term" value="C:nuclear exosome (RNase complex)"/>
    <property type="evidence" value="ECO:0000318"/>
    <property type="project" value="GO_Central"/>
</dbReference>
<dbReference type="PaxDb" id="3880-AES81026"/>
<organism evidence="1 3">
    <name type="scientific">Medicago truncatula</name>
    <name type="common">Barrel medic</name>
    <name type="synonym">Medicago tribuloides</name>
    <dbReference type="NCBI Taxonomy" id="3880"/>
    <lineage>
        <taxon>Eukaryota</taxon>
        <taxon>Viridiplantae</taxon>
        <taxon>Streptophyta</taxon>
        <taxon>Embryophyta</taxon>
        <taxon>Tracheophyta</taxon>
        <taxon>Spermatophyta</taxon>
        <taxon>Magnoliopsida</taxon>
        <taxon>eudicotyledons</taxon>
        <taxon>Gunneridae</taxon>
        <taxon>Pentapetalae</taxon>
        <taxon>rosids</taxon>
        <taxon>fabids</taxon>
        <taxon>Fabales</taxon>
        <taxon>Fabaceae</taxon>
        <taxon>Papilionoideae</taxon>
        <taxon>50 kb inversion clade</taxon>
        <taxon>NPAAA clade</taxon>
        <taxon>Hologalegina</taxon>
        <taxon>IRL clade</taxon>
        <taxon>Trifolieae</taxon>
        <taxon>Medicago</taxon>
    </lineage>
</organism>
<gene>
    <name evidence="1" type="ordered locus">MTR_7g087760</name>
</gene>
<accession>A0A0C3WBM5</accession>
<dbReference type="GO" id="GO:0071035">
    <property type="term" value="P:nuclear polyadenylation-dependent rRNA catabolic process"/>
    <property type="evidence" value="ECO:0000318"/>
    <property type="project" value="GO_Central"/>
</dbReference>
<dbReference type="GO" id="GO:0071040">
    <property type="term" value="P:nuclear polyadenylation-dependent antisense transcript catabolic process"/>
    <property type="evidence" value="ECO:0000318"/>
    <property type="project" value="GO_Central"/>
</dbReference>
<evidence type="ECO:0000313" key="1">
    <source>
        <dbReference type="EMBL" id="AES81026.2"/>
    </source>
</evidence>
<keyword evidence="3" id="KW-1185">Reference proteome</keyword>
<proteinExistence type="predicted"/>